<evidence type="ECO:0000313" key="2">
    <source>
        <dbReference type="Proteomes" id="UP001281147"/>
    </source>
</evidence>
<reference evidence="1" key="1">
    <citation type="submission" date="2023-07" db="EMBL/GenBank/DDBJ databases">
        <title>Black Yeasts Isolated from many extreme environments.</title>
        <authorList>
            <person name="Coleine C."/>
            <person name="Stajich J.E."/>
            <person name="Selbmann L."/>
        </authorList>
    </citation>
    <scope>NUCLEOTIDE SEQUENCE</scope>
    <source>
        <strain evidence="1">CCFEE 5714</strain>
    </source>
</reference>
<accession>A0ACC3NAP7</accession>
<gene>
    <name evidence="1" type="ORF">LTR37_008935</name>
</gene>
<comment type="caution">
    <text evidence="1">The sequence shown here is derived from an EMBL/GenBank/DDBJ whole genome shotgun (WGS) entry which is preliminary data.</text>
</comment>
<keyword evidence="2" id="KW-1185">Reference proteome</keyword>
<dbReference type="EMBL" id="JAUTXU010000067">
    <property type="protein sequence ID" value="KAK3712844.1"/>
    <property type="molecule type" value="Genomic_DNA"/>
</dbReference>
<evidence type="ECO:0000313" key="1">
    <source>
        <dbReference type="EMBL" id="KAK3712844.1"/>
    </source>
</evidence>
<proteinExistence type="predicted"/>
<dbReference type="Proteomes" id="UP001281147">
    <property type="component" value="Unassembled WGS sequence"/>
</dbReference>
<organism evidence="1 2">
    <name type="scientific">Vermiconidia calcicola</name>
    <dbReference type="NCBI Taxonomy" id="1690605"/>
    <lineage>
        <taxon>Eukaryota</taxon>
        <taxon>Fungi</taxon>
        <taxon>Dikarya</taxon>
        <taxon>Ascomycota</taxon>
        <taxon>Pezizomycotina</taxon>
        <taxon>Dothideomycetes</taxon>
        <taxon>Dothideomycetidae</taxon>
        <taxon>Mycosphaerellales</taxon>
        <taxon>Extremaceae</taxon>
        <taxon>Vermiconidia</taxon>
    </lineage>
</organism>
<protein>
    <submittedName>
        <fullName evidence="1">Uncharacterized protein</fullName>
    </submittedName>
</protein>
<sequence>METMRRLSRQMEMLSELCNQVRYWVSGAYDEEDEDEDECTNEVYMFTSANNRSQTSMNLVVLERQIQRQEDEGSTRHAEEAWSQKRGPLYELWLGREMHMKSLAHMREEMDSLINCYEVWEHLAPQLMVVIANSEWDRDWAIEESRKNGPIGQKMLQAQMVDFANQILAHLRDHVRVRSRVATGMDEVSFASDKSPSECMSYLMDLLENACQQEYIDHKTALEEKMKRRDSKLDTKH</sequence>
<name>A0ACC3NAP7_9PEZI</name>